<proteinExistence type="predicted"/>
<dbReference type="OrthoDB" id="3036049at2759"/>
<feature type="region of interest" description="Disordered" evidence="1">
    <location>
        <begin position="152"/>
        <end position="185"/>
    </location>
</feature>
<sequence>MSSYSELSSPPGSVDWELESPVLVGQPHPRFASTATQDRAPPPPDLPATSTTMENPKEDPQLLGDISDGDKKPEKSQSTYTGSQHPGDITLPMIPSCPMPVINCRPPSVTPPILPSGPESAGLEDDVRVGPMPSASPEAIVIVPSVPHIPHTSSLRGPAASYQASSGSILPGSGTPSSPPTKSNDATVRVPAQVHFCMIPEPISPPSPAPSSDISDIIPPRPSLSPISSSSSNWSPVIPPPPNPAAWSIPHSSGQTPSPYFVPPPQPVCGLPFLPQAPSPPYLPCGIPEVIHAFHPQTNSTAGPNSHTISPIPSRRTASSTVSFDVPPHARDEQLWFEDGNIVLNASNVEFRVYKGPLLALSPILKARCEDVRGMSYLPINGDISPDDLRHVLRFVYGDTSRVEPSFSEIAAHIRFGRQYKAEKLLQRSLNYLKKFYVTELAAWLKLPSLDPPLFEPAHAIGVVNLARLLGKDGEALLPIALMRCCMLGAGIVDGFELENGTWEMLSPQDLGRCFEGRVKLLEASVRAAETLRAHTTSDECSRPQRCKAALQRFIAELVGSGDSDNAASGAATRNALCCLRWDLSLSLSSRRAYFQEAGADAVGEEKLCTKCFARQLEEQRKIFARLPQMMGVSVRGWGTKEDAF</sequence>
<keyword evidence="4" id="KW-1185">Reference proteome</keyword>
<dbReference type="InterPro" id="IPR000210">
    <property type="entry name" value="BTB/POZ_dom"/>
</dbReference>
<feature type="domain" description="BTB" evidence="2">
    <location>
        <begin position="340"/>
        <end position="405"/>
    </location>
</feature>
<comment type="caution">
    <text evidence="3">The sequence shown here is derived from an EMBL/GenBank/DDBJ whole genome shotgun (WGS) entry which is preliminary data.</text>
</comment>
<feature type="region of interest" description="Disordered" evidence="1">
    <location>
        <begin position="299"/>
        <end position="322"/>
    </location>
</feature>
<feature type="region of interest" description="Disordered" evidence="1">
    <location>
        <begin position="202"/>
        <end position="236"/>
    </location>
</feature>
<protein>
    <recommendedName>
        <fullName evidence="2">BTB domain-containing protein</fullName>
    </recommendedName>
</protein>
<dbReference type="SUPFAM" id="SSF54695">
    <property type="entry name" value="POZ domain"/>
    <property type="match status" value="1"/>
</dbReference>
<name>A0A2G8RXB5_9APHY</name>
<feature type="compositionally biased region" description="Low complexity" evidence="1">
    <location>
        <begin position="1"/>
        <end position="13"/>
    </location>
</feature>
<gene>
    <name evidence="3" type="ORF">GSI_11914</name>
</gene>
<reference evidence="3 4" key="1">
    <citation type="journal article" date="2015" name="Sci. Rep.">
        <title>Chromosome-level genome map provides insights into diverse defense mechanisms in the medicinal fungus Ganoderma sinense.</title>
        <authorList>
            <person name="Zhu Y."/>
            <person name="Xu J."/>
            <person name="Sun C."/>
            <person name="Zhou S."/>
            <person name="Xu H."/>
            <person name="Nelson D.R."/>
            <person name="Qian J."/>
            <person name="Song J."/>
            <person name="Luo H."/>
            <person name="Xiang L."/>
            <person name="Li Y."/>
            <person name="Xu Z."/>
            <person name="Ji A."/>
            <person name="Wang L."/>
            <person name="Lu S."/>
            <person name="Hayward A."/>
            <person name="Sun W."/>
            <person name="Li X."/>
            <person name="Schwartz D.C."/>
            <person name="Wang Y."/>
            <person name="Chen S."/>
        </authorList>
    </citation>
    <scope>NUCLEOTIDE SEQUENCE [LARGE SCALE GENOMIC DNA]</scope>
    <source>
        <strain evidence="3 4">ZZ0214-1</strain>
    </source>
</reference>
<accession>A0A2G8RXB5</accession>
<dbReference type="Proteomes" id="UP000230002">
    <property type="component" value="Unassembled WGS sequence"/>
</dbReference>
<feature type="compositionally biased region" description="Low complexity" evidence="1">
    <location>
        <begin position="210"/>
        <end position="236"/>
    </location>
</feature>
<feature type="compositionally biased region" description="Low complexity" evidence="1">
    <location>
        <begin position="165"/>
        <end position="183"/>
    </location>
</feature>
<evidence type="ECO:0000313" key="3">
    <source>
        <dbReference type="EMBL" id="PIL26159.1"/>
    </source>
</evidence>
<evidence type="ECO:0000259" key="2">
    <source>
        <dbReference type="PROSITE" id="PS50097"/>
    </source>
</evidence>
<dbReference type="AlphaFoldDB" id="A0A2G8RXB5"/>
<evidence type="ECO:0000313" key="4">
    <source>
        <dbReference type="Proteomes" id="UP000230002"/>
    </source>
</evidence>
<dbReference type="InterPro" id="IPR011333">
    <property type="entry name" value="SKP1/BTB/POZ_sf"/>
</dbReference>
<feature type="region of interest" description="Disordered" evidence="1">
    <location>
        <begin position="1"/>
        <end position="94"/>
    </location>
</feature>
<dbReference type="EMBL" id="AYKW01000045">
    <property type="protein sequence ID" value="PIL26159.1"/>
    <property type="molecule type" value="Genomic_DNA"/>
</dbReference>
<organism evidence="3 4">
    <name type="scientific">Ganoderma sinense ZZ0214-1</name>
    <dbReference type="NCBI Taxonomy" id="1077348"/>
    <lineage>
        <taxon>Eukaryota</taxon>
        <taxon>Fungi</taxon>
        <taxon>Dikarya</taxon>
        <taxon>Basidiomycota</taxon>
        <taxon>Agaricomycotina</taxon>
        <taxon>Agaricomycetes</taxon>
        <taxon>Polyporales</taxon>
        <taxon>Polyporaceae</taxon>
        <taxon>Ganoderma</taxon>
    </lineage>
</organism>
<dbReference type="PROSITE" id="PS50097">
    <property type="entry name" value="BTB"/>
    <property type="match status" value="1"/>
</dbReference>
<evidence type="ECO:0000256" key="1">
    <source>
        <dbReference type="SAM" id="MobiDB-lite"/>
    </source>
</evidence>